<dbReference type="eggNOG" id="COG0365">
    <property type="taxonomic scope" value="Bacteria"/>
</dbReference>
<dbReference type="Pfam" id="PF00501">
    <property type="entry name" value="AMP-binding"/>
    <property type="match status" value="1"/>
</dbReference>
<feature type="domain" description="Acetyl-coenzyme A synthetase N-terminal" evidence="7">
    <location>
        <begin position="68"/>
        <end position="124"/>
    </location>
</feature>
<keyword evidence="3" id="KW-0547">Nucleotide-binding</keyword>
<dbReference type="Gene3D" id="3.40.50.12780">
    <property type="entry name" value="N-terminal domain of ligase-like"/>
    <property type="match status" value="1"/>
</dbReference>
<feature type="domain" description="AMP-dependent synthetase/ligase" evidence="5">
    <location>
        <begin position="133"/>
        <end position="501"/>
    </location>
</feature>
<dbReference type="CDD" id="cd05943">
    <property type="entry name" value="AACS"/>
    <property type="match status" value="1"/>
</dbReference>
<evidence type="ECO:0000256" key="4">
    <source>
        <dbReference type="ARBA" id="ARBA00022840"/>
    </source>
</evidence>
<gene>
    <name evidence="8" type="ORF">NOR51B_316</name>
</gene>
<dbReference type="EC" id="6.2.1.16" evidence="8"/>
<keyword evidence="9" id="KW-1185">Reference proteome</keyword>
<dbReference type="PROSITE" id="PS00455">
    <property type="entry name" value="AMP_BINDING"/>
    <property type="match status" value="1"/>
</dbReference>
<dbReference type="PANTHER" id="PTHR42921">
    <property type="entry name" value="ACETOACETYL-COA SYNTHETASE"/>
    <property type="match status" value="1"/>
</dbReference>
<dbReference type="HOGENOM" id="CLU_000022_3_3_6"/>
<dbReference type="InterPro" id="IPR020845">
    <property type="entry name" value="AMP-binding_CS"/>
</dbReference>
<dbReference type="GO" id="GO:0030729">
    <property type="term" value="F:acetoacetate-CoA ligase activity"/>
    <property type="evidence" value="ECO:0007669"/>
    <property type="project" value="UniProtKB-EC"/>
</dbReference>
<evidence type="ECO:0000259" key="6">
    <source>
        <dbReference type="Pfam" id="PF13193"/>
    </source>
</evidence>
<sequence length="684" mass="75574">MAIQMFCDGSCAFAKRLWVSTPPPFNRQSGNAMKTPLWKPSAELQQQSQASQFMALANQKWGLSLSDYRDLHDWSVSDPENFWQLVWDYCDITASVPAAKVLVDGDKMPGARWFDGARLNYAENLLRHEGSGTALVSLLEDGERRSLSWGDLRAQVEALASSLRNEGVTAGDRVAAFMPNVQETVVFMLAATSIGATWSSCSPDFGFNGVLDRFGQIEPKVMIAIDGYRYNGKVCDCTERVSKIANAIDSLERVVLVDLVGLADTRADLNKDPRVVSFEAYLDPAPMPLEFTQLPFDHPLFIMYSSGTTGMPKCIVHGAGGSLLQITKEHRLAVDLHPGDVFFYFTTCGWMMWNWLVTGLASGATLVLYDGSPFADNGRTLLEAINREGINVFGTSAKFIAALEKAGHNPREDYSLDSLRTILSTGSPLSPESYDYVYQHVKSDVCLSSIAGGTDILSCFVGGSPLLPVYKGEIQCAGLGMATEIWSDRGERVYNEKGELVCTLPFPSTPIGFWQDDNDQRYRSAYFEKWPGVWAHGDYGEEFDNGGFAIYGRSDAILNPGGVRIGTAEIYRQVDRVEEIADSIVVGQQWCDDVRVVLAVVTAEGASLTDELRNKIRSTIRANTTPRHVPEKIIEVPDIPRTISGKLVEIAVRDMIHGREVKNKDALANPEALEYFRGREELSR</sequence>
<name>B8KU31_9GAMM</name>
<reference evidence="9" key="1">
    <citation type="journal article" date="2013" name="BMC Microbiol.">
        <title>Taxonomy and evolution of bacteriochlorophyll a-containing members of the OM60/NOR5 clade of marine gammaproteobacteria: description of Luminiphilus syltensis gen. nov., sp. nov., reclassification of Haliea rubra as Pseudohaliea rubra gen. nov., comb. nov., and emendation of Chromatocurvus halotolerans.</title>
        <authorList>
            <person name="Spring S."/>
            <person name="Riedel T."/>
            <person name="Sproer C."/>
            <person name="Yan S."/>
            <person name="Harder J."/>
            <person name="Fuchs B.M."/>
        </authorList>
    </citation>
    <scope>NUCLEOTIDE SEQUENCE [LARGE SCALE GENOMIC DNA]</scope>
    <source>
        <strain evidence="9">NOR51-B</strain>
    </source>
</reference>
<comment type="similarity">
    <text evidence="1">Belongs to the ATP-dependent AMP-binding enzyme family.</text>
</comment>
<dbReference type="Gene3D" id="3.30.300.30">
    <property type="match status" value="1"/>
</dbReference>
<evidence type="ECO:0000313" key="9">
    <source>
        <dbReference type="Proteomes" id="UP000004699"/>
    </source>
</evidence>
<dbReference type="InterPro" id="IPR042099">
    <property type="entry name" value="ANL_N_sf"/>
</dbReference>
<protein>
    <submittedName>
        <fullName evidence="8">Acetoacetate-CoA ligase</fullName>
        <ecNumber evidence="8">6.2.1.16</ecNumber>
    </submittedName>
</protein>
<dbReference type="Pfam" id="PF13193">
    <property type="entry name" value="AMP-binding_C"/>
    <property type="match status" value="1"/>
</dbReference>
<evidence type="ECO:0000259" key="5">
    <source>
        <dbReference type="Pfam" id="PF00501"/>
    </source>
</evidence>
<dbReference type="InterPro" id="IPR025110">
    <property type="entry name" value="AMP-bd_C"/>
</dbReference>
<dbReference type="PANTHER" id="PTHR42921:SF1">
    <property type="entry name" value="ACETOACETYL-COA SYNTHETASE"/>
    <property type="match status" value="1"/>
</dbReference>
<dbReference type="NCBIfam" id="TIGR01217">
    <property type="entry name" value="ac_ac_CoA_syn"/>
    <property type="match status" value="1"/>
</dbReference>
<evidence type="ECO:0000256" key="1">
    <source>
        <dbReference type="ARBA" id="ARBA00006432"/>
    </source>
</evidence>
<evidence type="ECO:0000256" key="3">
    <source>
        <dbReference type="ARBA" id="ARBA00022741"/>
    </source>
</evidence>
<proteinExistence type="inferred from homology"/>
<dbReference type="NCBIfam" id="NF002937">
    <property type="entry name" value="PRK03584.1"/>
    <property type="match status" value="1"/>
</dbReference>
<dbReference type="GO" id="GO:0005524">
    <property type="term" value="F:ATP binding"/>
    <property type="evidence" value="ECO:0007669"/>
    <property type="project" value="UniProtKB-KW"/>
</dbReference>
<dbReference type="EMBL" id="DS999411">
    <property type="protein sequence ID" value="EED34379.1"/>
    <property type="molecule type" value="Genomic_DNA"/>
</dbReference>
<dbReference type="Pfam" id="PF16177">
    <property type="entry name" value="ACAS_N"/>
    <property type="match status" value="1"/>
</dbReference>
<evidence type="ECO:0000313" key="8">
    <source>
        <dbReference type="EMBL" id="EED34379.1"/>
    </source>
</evidence>
<feature type="domain" description="AMP-binding enzyme C-terminal" evidence="6">
    <location>
        <begin position="576"/>
        <end position="646"/>
    </location>
</feature>
<evidence type="ECO:0000256" key="2">
    <source>
        <dbReference type="ARBA" id="ARBA00022598"/>
    </source>
</evidence>
<dbReference type="InterPro" id="IPR045851">
    <property type="entry name" value="AMP-bd_C_sf"/>
</dbReference>
<dbReference type="SUPFAM" id="SSF56801">
    <property type="entry name" value="Acetyl-CoA synthetase-like"/>
    <property type="match status" value="1"/>
</dbReference>
<dbReference type="InterPro" id="IPR005914">
    <property type="entry name" value="Acac_CoA_synth"/>
</dbReference>
<dbReference type="STRING" id="565045.NOR51B_316"/>
<keyword evidence="2 8" id="KW-0436">Ligase</keyword>
<accession>B8KU31</accession>
<dbReference type="InterPro" id="IPR000873">
    <property type="entry name" value="AMP-dep_synth/lig_dom"/>
</dbReference>
<keyword evidence="4" id="KW-0067">ATP-binding</keyword>
<dbReference type="InterPro" id="IPR032387">
    <property type="entry name" value="ACAS_N"/>
</dbReference>
<dbReference type="AlphaFoldDB" id="B8KU31"/>
<evidence type="ECO:0000259" key="7">
    <source>
        <dbReference type="Pfam" id="PF16177"/>
    </source>
</evidence>
<organism evidence="8 9">
    <name type="scientific">Luminiphilus syltensis NOR5-1B</name>
    <dbReference type="NCBI Taxonomy" id="565045"/>
    <lineage>
        <taxon>Bacteria</taxon>
        <taxon>Pseudomonadati</taxon>
        <taxon>Pseudomonadota</taxon>
        <taxon>Gammaproteobacteria</taxon>
        <taxon>Cellvibrionales</taxon>
        <taxon>Halieaceae</taxon>
        <taxon>Luminiphilus</taxon>
    </lineage>
</organism>
<dbReference type="Proteomes" id="UP000004699">
    <property type="component" value="Unassembled WGS sequence"/>
</dbReference>
<dbReference type="GO" id="GO:0006629">
    <property type="term" value="P:lipid metabolic process"/>
    <property type="evidence" value="ECO:0007669"/>
    <property type="project" value="InterPro"/>
</dbReference>